<proteinExistence type="predicted"/>
<evidence type="ECO:0008006" key="2">
    <source>
        <dbReference type="Google" id="ProtNLM"/>
    </source>
</evidence>
<name>A0A6C0EID1_9ZZZZ</name>
<protein>
    <recommendedName>
        <fullName evidence="2">Phosphatidic acid phosphatase type 2/haloperoxidase domain-containing protein</fullName>
    </recommendedName>
</protein>
<dbReference type="SUPFAM" id="SSF48317">
    <property type="entry name" value="Acid phosphatase/Vanadium-dependent haloperoxidase"/>
    <property type="match status" value="1"/>
</dbReference>
<evidence type="ECO:0000313" key="1">
    <source>
        <dbReference type="EMBL" id="QHT28748.1"/>
    </source>
</evidence>
<organism evidence="1">
    <name type="scientific">viral metagenome</name>
    <dbReference type="NCBI Taxonomy" id="1070528"/>
    <lineage>
        <taxon>unclassified sequences</taxon>
        <taxon>metagenomes</taxon>
        <taxon>organismal metagenomes</taxon>
    </lineage>
</organism>
<reference evidence="1" key="1">
    <citation type="journal article" date="2020" name="Nature">
        <title>Giant virus diversity and host interactions through global metagenomics.</title>
        <authorList>
            <person name="Schulz F."/>
            <person name="Roux S."/>
            <person name="Paez-Espino D."/>
            <person name="Jungbluth S."/>
            <person name="Walsh D.A."/>
            <person name="Denef V.J."/>
            <person name="McMahon K.D."/>
            <person name="Konstantinidis K.T."/>
            <person name="Eloe-Fadrosh E.A."/>
            <person name="Kyrpides N.C."/>
            <person name="Woyke T."/>
        </authorList>
    </citation>
    <scope>NUCLEOTIDE SEQUENCE</scope>
    <source>
        <strain evidence="1">GVMAG-M-3300001351-8</strain>
    </source>
</reference>
<dbReference type="InterPro" id="IPR036938">
    <property type="entry name" value="PAP2/HPO_sf"/>
</dbReference>
<accession>A0A6C0EID1</accession>
<dbReference type="EMBL" id="MN738864">
    <property type="protein sequence ID" value="QHT28748.1"/>
    <property type="molecule type" value="Genomic_DNA"/>
</dbReference>
<sequence>MIGKFIDKIKEAFTREKGESIINYHGDMLKLLLPLYTISSVDNKLIFVEKLIANQLVVESLKRITRIRRPREVEDDGDISNDMSFPSGHVGAAATAAFFYYYNDKKQIKKLNIY</sequence>
<dbReference type="AlphaFoldDB" id="A0A6C0EID1"/>